<dbReference type="InterPro" id="IPR005158">
    <property type="entry name" value="BTAD"/>
</dbReference>
<dbReference type="EMBL" id="JBHUGI010000002">
    <property type="protein sequence ID" value="MFD1926671.1"/>
    <property type="molecule type" value="Genomic_DNA"/>
</dbReference>
<dbReference type="PANTHER" id="PTHR35807">
    <property type="entry name" value="TRANSCRIPTIONAL REGULATOR REDD-RELATED"/>
    <property type="match status" value="1"/>
</dbReference>
<protein>
    <submittedName>
        <fullName evidence="4">BTAD domain-containing putative transcriptional regulator</fullName>
    </submittedName>
</protein>
<dbReference type="Pfam" id="PF25873">
    <property type="entry name" value="WHD_MalT"/>
    <property type="match status" value="1"/>
</dbReference>
<dbReference type="SUPFAM" id="SSF46894">
    <property type="entry name" value="C-terminal effector domain of the bipartite response regulators"/>
    <property type="match status" value="1"/>
</dbReference>
<organism evidence="4 5">
    <name type="scientific">Sporosarcina siberiensis</name>
    <dbReference type="NCBI Taxonomy" id="1365606"/>
    <lineage>
        <taxon>Bacteria</taxon>
        <taxon>Bacillati</taxon>
        <taxon>Bacillota</taxon>
        <taxon>Bacilli</taxon>
        <taxon>Bacillales</taxon>
        <taxon>Caryophanaceae</taxon>
        <taxon>Sporosarcina</taxon>
    </lineage>
</organism>
<name>A0ABW4SBD0_9BACL</name>
<dbReference type="SMART" id="SM01043">
    <property type="entry name" value="BTAD"/>
    <property type="match status" value="1"/>
</dbReference>
<feature type="domain" description="Bacterial transcriptional activator" evidence="3">
    <location>
        <begin position="923"/>
        <end position="1065"/>
    </location>
</feature>
<dbReference type="Pfam" id="PF03704">
    <property type="entry name" value="BTAD"/>
    <property type="match status" value="1"/>
</dbReference>
<dbReference type="InterPro" id="IPR051677">
    <property type="entry name" value="AfsR-DnrI-RedD_regulator"/>
</dbReference>
<dbReference type="SUPFAM" id="SSF48452">
    <property type="entry name" value="TPR-like"/>
    <property type="match status" value="3"/>
</dbReference>
<dbReference type="PANTHER" id="PTHR35807:SF2">
    <property type="entry name" value="TRANSCRIPTIONAL ACTIVATOR DOMAIN"/>
    <property type="match status" value="1"/>
</dbReference>
<proteinExistence type="predicted"/>
<dbReference type="SMART" id="SM00028">
    <property type="entry name" value="TPR"/>
    <property type="match status" value="4"/>
</dbReference>
<reference evidence="5" key="1">
    <citation type="journal article" date="2019" name="Int. J. Syst. Evol. Microbiol.">
        <title>The Global Catalogue of Microorganisms (GCM) 10K type strain sequencing project: providing services to taxonomists for standard genome sequencing and annotation.</title>
        <authorList>
            <consortium name="The Broad Institute Genomics Platform"/>
            <consortium name="The Broad Institute Genome Sequencing Center for Infectious Disease"/>
            <person name="Wu L."/>
            <person name="Ma J."/>
        </authorList>
    </citation>
    <scope>NUCLEOTIDE SEQUENCE [LARGE SCALE GENOMIC DNA]</scope>
    <source>
        <strain evidence="5">CGMCC 4.7177</strain>
    </source>
</reference>
<keyword evidence="2" id="KW-0804">Transcription</keyword>
<keyword evidence="5" id="KW-1185">Reference proteome</keyword>
<evidence type="ECO:0000313" key="4">
    <source>
        <dbReference type="EMBL" id="MFD1926671.1"/>
    </source>
</evidence>
<dbReference type="Gene3D" id="1.25.40.10">
    <property type="entry name" value="Tetratricopeptide repeat domain"/>
    <property type="match status" value="3"/>
</dbReference>
<dbReference type="InterPro" id="IPR016032">
    <property type="entry name" value="Sig_transdc_resp-reg_C-effctor"/>
</dbReference>
<evidence type="ECO:0000259" key="3">
    <source>
        <dbReference type="SMART" id="SM01043"/>
    </source>
</evidence>
<dbReference type="InterPro" id="IPR059106">
    <property type="entry name" value="WHD_MalT"/>
</dbReference>
<comment type="caution">
    <text evidence="4">The sequence shown here is derived from an EMBL/GenBank/DDBJ whole genome shotgun (WGS) entry which is preliminary data.</text>
</comment>
<accession>A0ABW4SBD0</accession>
<sequence>MEQQEILRSKIIPPIPTHTYMRRSIFVRKMNASEHVKLTLLHSGAGFGKSSGLSSFFNDKRSIYTWYSVTEEDDNILPFITYLIHSIQRVIPNFGYSLKDWENPSMYPKEEDLARWLALFINELCEIGEPISIVIDDYHIVDHVFHINYMMEKIIEFLPPHVHLVVATRNRPKWFSLNKLKLTSQLSEIIEEDFMFTEDEIIVFFEDYFDKQLSVDEAKNIVQMTEGWAIAVNLMAMQMSETEIPFQKAVKPALHELFTYLSDEVFNRMEIIEQDWLLAYSIFPVFSEQLIRDFHGMDAAEHLSAFARQHMFIQPLSEIGTYRYHALFQKFLESKWLSNNHTSFEAIHKKASNYYKERNNSTQAIYHSIKSGDCYFIGEVLSEAGDSLIKSGQFDWLLDTIKDLPKDVRDMYCQLYFYEGEAHRYRAFYEKAFDAYTTSIQLAKEEDNAYFQSRANGGIAHIYLDTIQPELAKAYLLEAIVLAQKSKKTSFREMELLKRQFAENLVNLGKAADAEVWVANEKLDTTILCEGNLDARMSLRTGKLSTAKEILTNRLIEKSALPDSHRETDVLLSLIYSLMGKVDLAFESAQKGIEVGGRERSGFVEAVGWIRMGHVKVLSDPYNLQIPDGYYVKAIDRMEKLNVSRGKAEPLMGLSIIKARQGLFEEAISFGEEGLRETEKVNDGWLSGLIRIGLAIVHFYGRNYKCSEENAIAANNLFNKCGDKYGTMVATFWLMNVYYKTEEECLFNEQSRQFAKLCVKYNYYFFVKIKTIFCPFDMESIPQLLIKARDSNKENKEIQQIISDLNLENLATHPGYKIEIQMLGIFKIHRGLDEVDDRDWQRDKSKELFIYLLLNKDRYISKEEIMYTLWEMTDVKKADRDFKVVLNALLKVLEPKRSPREKSFFILRKQTMYRLNPDAVFISDVDRFHQYTELGLRELTPNVSNDQLLKAISLYKGQLFEEKLAVGWINEERDRLEQKYMSVIERLAQTFTRLSNFGKTIYWAEKLLRIDHTWEEAYRLLMFAHYQQNNRSQAIKWYKKCVVILSEELLIEPMETTKEMYKIILNEL</sequence>
<dbReference type="Gene3D" id="1.10.10.10">
    <property type="entry name" value="Winged helix-like DNA-binding domain superfamily/Winged helix DNA-binding domain"/>
    <property type="match status" value="1"/>
</dbReference>
<evidence type="ECO:0000313" key="5">
    <source>
        <dbReference type="Proteomes" id="UP001597218"/>
    </source>
</evidence>
<keyword evidence="1" id="KW-0805">Transcription regulation</keyword>
<dbReference type="RefSeq" id="WP_381535319.1">
    <property type="nucleotide sequence ID" value="NZ_JBHUGI010000002.1"/>
</dbReference>
<dbReference type="Proteomes" id="UP001597218">
    <property type="component" value="Unassembled WGS sequence"/>
</dbReference>
<dbReference type="InterPro" id="IPR011990">
    <property type="entry name" value="TPR-like_helical_dom_sf"/>
</dbReference>
<dbReference type="InterPro" id="IPR036388">
    <property type="entry name" value="WH-like_DNA-bd_sf"/>
</dbReference>
<dbReference type="InterPro" id="IPR019734">
    <property type="entry name" value="TPR_rpt"/>
</dbReference>
<evidence type="ECO:0000256" key="2">
    <source>
        <dbReference type="ARBA" id="ARBA00023163"/>
    </source>
</evidence>
<dbReference type="InterPro" id="IPR027417">
    <property type="entry name" value="P-loop_NTPase"/>
</dbReference>
<gene>
    <name evidence="4" type="ORF">ACFSFY_01100</name>
</gene>
<dbReference type="SUPFAM" id="SSF52540">
    <property type="entry name" value="P-loop containing nucleoside triphosphate hydrolases"/>
    <property type="match status" value="1"/>
</dbReference>
<evidence type="ECO:0000256" key="1">
    <source>
        <dbReference type="ARBA" id="ARBA00023015"/>
    </source>
</evidence>